<evidence type="ECO:0000313" key="5">
    <source>
        <dbReference type="EMBL" id="XBO45162.1"/>
    </source>
</evidence>
<dbReference type="GO" id="GO:0055052">
    <property type="term" value="C:ATP-binding cassette (ABC) transporter complex, substrate-binding subunit-containing"/>
    <property type="evidence" value="ECO:0007669"/>
    <property type="project" value="TreeGrafter"/>
</dbReference>
<dbReference type="PROSITE" id="PS51257">
    <property type="entry name" value="PROKAR_LIPOPROTEIN"/>
    <property type="match status" value="1"/>
</dbReference>
<dbReference type="Gene3D" id="3.40.190.10">
    <property type="entry name" value="Periplasmic binding protein-like II"/>
    <property type="match status" value="2"/>
</dbReference>
<evidence type="ECO:0000256" key="4">
    <source>
        <dbReference type="SAM" id="SignalP"/>
    </source>
</evidence>
<dbReference type="GO" id="GO:1901982">
    <property type="term" value="F:maltose binding"/>
    <property type="evidence" value="ECO:0007669"/>
    <property type="project" value="TreeGrafter"/>
</dbReference>
<dbReference type="PANTHER" id="PTHR30061:SF50">
    <property type="entry name" value="MALTOSE_MALTODEXTRIN-BINDING PERIPLASMIC PROTEIN"/>
    <property type="match status" value="1"/>
</dbReference>
<dbReference type="EMBL" id="CP157483">
    <property type="protein sequence ID" value="XBO45162.1"/>
    <property type="molecule type" value="Genomic_DNA"/>
</dbReference>
<feature type="chain" id="PRO_5043885103" evidence="4">
    <location>
        <begin position="22"/>
        <end position="427"/>
    </location>
</feature>
<dbReference type="GO" id="GO:0015768">
    <property type="term" value="P:maltose transport"/>
    <property type="evidence" value="ECO:0007669"/>
    <property type="project" value="TreeGrafter"/>
</dbReference>
<dbReference type="GO" id="GO:0042956">
    <property type="term" value="P:maltodextrin transmembrane transport"/>
    <property type="evidence" value="ECO:0007669"/>
    <property type="project" value="TreeGrafter"/>
</dbReference>
<organism evidence="5">
    <name type="scientific">Pedococcus sp. KACC 23699</name>
    <dbReference type="NCBI Taxonomy" id="3149228"/>
    <lineage>
        <taxon>Bacteria</taxon>
        <taxon>Bacillati</taxon>
        <taxon>Actinomycetota</taxon>
        <taxon>Actinomycetes</taxon>
        <taxon>Micrococcales</taxon>
        <taxon>Intrasporangiaceae</taxon>
        <taxon>Pedococcus</taxon>
    </lineage>
</organism>
<evidence type="ECO:0000256" key="3">
    <source>
        <dbReference type="ARBA" id="ARBA00022729"/>
    </source>
</evidence>
<dbReference type="RefSeq" id="WP_406832650.1">
    <property type="nucleotide sequence ID" value="NZ_CP157483.1"/>
</dbReference>
<dbReference type="SUPFAM" id="SSF53850">
    <property type="entry name" value="Periplasmic binding protein-like II"/>
    <property type="match status" value="1"/>
</dbReference>
<dbReference type="Pfam" id="PF13416">
    <property type="entry name" value="SBP_bac_8"/>
    <property type="match status" value="1"/>
</dbReference>
<proteinExistence type="inferred from homology"/>
<dbReference type="CDD" id="cd14747">
    <property type="entry name" value="PBP2_MalE"/>
    <property type="match status" value="1"/>
</dbReference>
<evidence type="ECO:0000256" key="1">
    <source>
        <dbReference type="ARBA" id="ARBA00008520"/>
    </source>
</evidence>
<dbReference type="PANTHER" id="PTHR30061">
    <property type="entry name" value="MALTOSE-BINDING PERIPLASMIC PROTEIN"/>
    <property type="match status" value="1"/>
</dbReference>
<sequence>MRRSSAIAVATMTAAALTLTACGRSSGTSTGAETGKDVSAGKATGTITVWAMGAEGENLPTLAKDFEAANPGAKVNVTAIPWDAAHDKFTTAITAGKTPDAAMVGTTWMGEFAGLGALDPTPKSIDSSKFFPGAQGTTKVGDTSYGIPWYVETRLVYYRTDLAKKAGFTEAPKSWDELKAMAKGMQSKAGAKWGIGLQAGGTGSWQTVMPFAWSNGANLTKDGGKGYNFDTPEIKEAVDYYKSYFDEGISDKAAPATPTTEPDFVSGKVPMFISGPWEMSAVEKLGGAGFKDKYAVAAMPVKKTSSSFVGGSDFVVFKNSKQRDTAWKFTQFLADPKTQAKWYSQSTDLPSVQSAWQDPSISADKKLAVFGEQLKTAQAPPSFATWEQVVAQFDTQMEQVTKKDADVSAALKSVQSQAESIGTGSGK</sequence>
<comment type="similarity">
    <text evidence="1">Belongs to the bacterial solute-binding protein 1 family.</text>
</comment>
<dbReference type="AlphaFoldDB" id="A0AAU7JXZ5"/>
<keyword evidence="3 4" id="KW-0732">Signal</keyword>
<dbReference type="InterPro" id="IPR006059">
    <property type="entry name" value="SBP"/>
</dbReference>
<evidence type="ECO:0000256" key="2">
    <source>
        <dbReference type="ARBA" id="ARBA00022448"/>
    </source>
</evidence>
<reference evidence="5" key="1">
    <citation type="submission" date="2024-05" db="EMBL/GenBank/DDBJ databases">
        <authorList>
            <person name="Kim S."/>
            <person name="Heo J."/>
            <person name="Choi H."/>
            <person name="Choi Y."/>
            <person name="Kwon S.-W."/>
            <person name="Kim Y."/>
        </authorList>
    </citation>
    <scope>NUCLEOTIDE SEQUENCE</scope>
    <source>
        <strain evidence="5">KACC 23699</strain>
    </source>
</reference>
<gene>
    <name evidence="5" type="ORF">ABEG17_07450</name>
</gene>
<feature type="signal peptide" evidence="4">
    <location>
        <begin position="1"/>
        <end position="21"/>
    </location>
</feature>
<accession>A0AAU7JXZ5</accession>
<protein>
    <submittedName>
        <fullName evidence="5">Sugar ABC transporter substrate-binding protein</fullName>
    </submittedName>
</protein>
<name>A0AAU7JXZ5_9MICO</name>
<keyword evidence="2" id="KW-0813">Transport</keyword>